<keyword evidence="1" id="KW-0812">Transmembrane</keyword>
<organism evidence="2 3">
    <name type="scientific">Sphingobacterium siyangense</name>
    <dbReference type="NCBI Taxonomy" id="459529"/>
    <lineage>
        <taxon>Bacteria</taxon>
        <taxon>Pseudomonadati</taxon>
        <taxon>Bacteroidota</taxon>
        <taxon>Sphingobacteriia</taxon>
        <taxon>Sphingobacteriales</taxon>
        <taxon>Sphingobacteriaceae</taxon>
        <taxon>Sphingobacterium</taxon>
    </lineage>
</organism>
<dbReference type="EMBL" id="MCAQ01000001">
    <property type="protein sequence ID" value="RKF42405.1"/>
    <property type="molecule type" value="Genomic_DNA"/>
</dbReference>
<protein>
    <submittedName>
        <fullName evidence="2">Uncharacterized protein</fullName>
    </submittedName>
</protein>
<keyword evidence="1" id="KW-1133">Transmembrane helix</keyword>
<evidence type="ECO:0000313" key="3">
    <source>
        <dbReference type="Proteomes" id="UP000286402"/>
    </source>
</evidence>
<evidence type="ECO:0000256" key="1">
    <source>
        <dbReference type="SAM" id="Phobius"/>
    </source>
</evidence>
<name>A0A420GB56_9SPHI</name>
<sequence>MKIVSNFPKKTWVIFSVITVAATILFAKCDSPSDGNNRLGFPFPFYEYIGGKRSIEPEIRSSFNFIYLLFDLIIYFGLAYFFTFLIKRSKK</sequence>
<feature type="transmembrane region" description="Helical" evidence="1">
    <location>
        <begin position="65"/>
        <end position="86"/>
    </location>
</feature>
<dbReference type="Proteomes" id="UP000286402">
    <property type="component" value="Unassembled WGS sequence"/>
</dbReference>
<reference evidence="2 3" key="1">
    <citation type="submission" date="2016-07" db="EMBL/GenBank/DDBJ databases">
        <title>Genome analysis of Sphingobacterium siyangense T12B17.</title>
        <authorList>
            <person name="Xu D."/>
            <person name="Su Y."/>
            <person name="Zheng S."/>
        </authorList>
    </citation>
    <scope>NUCLEOTIDE SEQUENCE [LARGE SCALE GENOMIC DNA]</scope>
    <source>
        <strain evidence="2 3">T12B17</strain>
    </source>
</reference>
<dbReference type="AlphaFoldDB" id="A0A420GB56"/>
<dbReference type="RefSeq" id="WP_120332718.1">
    <property type="nucleotide sequence ID" value="NZ_MCAQ01000001.1"/>
</dbReference>
<keyword evidence="1" id="KW-0472">Membrane</keyword>
<evidence type="ECO:0000313" key="2">
    <source>
        <dbReference type="EMBL" id="RKF42405.1"/>
    </source>
</evidence>
<proteinExistence type="predicted"/>
<comment type="caution">
    <text evidence="2">The sequence shown here is derived from an EMBL/GenBank/DDBJ whole genome shotgun (WGS) entry which is preliminary data.</text>
</comment>
<accession>A0A420GB56</accession>
<gene>
    <name evidence="2" type="ORF">BCY89_02715</name>
</gene>
<keyword evidence="3" id="KW-1185">Reference proteome</keyword>